<reference evidence="7" key="1">
    <citation type="submission" date="2020-11" db="EMBL/GenBank/DDBJ databases">
        <authorList>
            <person name="Tran Van P."/>
        </authorList>
    </citation>
    <scope>NUCLEOTIDE SEQUENCE</scope>
</reference>
<accession>A0A7R9QTG9</accession>
<dbReference type="GO" id="GO:0005576">
    <property type="term" value="C:extracellular region"/>
    <property type="evidence" value="ECO:0007669"/>
    <property type="project" value="UniProtKB-SubCell"/>
</dbReference>
<dbReference type="InterPro" id="IPR004911">
    <property type="entry name" value="Interferon-induced_GILT"/>
</dbReference>
<dbReference type="PANTHER" id="PTHR13234:SF8">
    <property type="entry name" value="GAMMA-INTERFERON-INDUCIBLE LYSOSOMAL THIOL REDUCTASE"/>
    <property type="match status" value="1"/>
</dbReference>
<gene>
    <name evidence="7" type="ORF">ONB1V03_LOCUS13736</name>
</gene>
<evidence type="ECO:0000256" key="4">
    <source>
        <dbReference type="ARBA" id="ARBA00022729"/>
    </source>
</evidence>
<dbReference type="EMBL" id="OC927203">
    <property type="protein sequence ID" value="CAD7657104.1"/>
    <property type="molecule type" value="Genomic_DNA"/>
</dbReference>
<feature type="transmembrane region" description="Helical" evidence="6">
    <location>
        <begin position="220"/>
        <end position="238"/>
    </location>
</feature>
<evidence type="ECO:0000313" key="7">
    <source>
        <dbReference type="EMBL" id="CAD7657104.1"/>
    </source>
</evidence>
<dbReference type="OrthoDB" id="958254at2759"/>
<evidence type="ECO:0000256" key="2">
    <source>
        <dbReference type="ARBA" id="ARBA00005679"/>
    </source>
</evidence>
<sequence>MNFLTTQLIPTYDKLSDILNVELIPLQVSYKKVLKSDGTFDTEFQCMHDLQECIGNRIWGCAWKQESHKRTFDLIECMYNSTDRLTPGIAAKQCSQELAYNWTAIDECSSGPLGRGLQLEGFERQQKVVPPVRGTPWVLLNGENIWSKHAWERLFEIVCETYTQKAIVITIGVAGICIQFVGLWAVHKESYYMTGSYGTILCFIAGFSIAWGLLPGYEYVWVMTIIYFVSSLMALTFARHIRRVRLQAPERPVYMSTRSTNAIIMTPAYQYPAYTPPTRTVPVPDNPPTYEQSMAYINSNPFGKPMNTPVLSYPSEPSAPAPSTAQGWHS</sequence>
<evidence type="ECO:0000256" key="6">
    <source>
        <dbReference type="SAM" id="Phobius"/>
    </source>
</evidence>
<dbReference type="GO" id="GO:0016671">
    <property type="term" value="F:oxidoreductase activity, acting on a sulfur group of donors, disulfide as acceptor"/>
    <property type="evidence" value="ECO:0007669"/>
    <property type="project" value="InterPro"/>
</dbReference>
<feature type="transmembrane region" description="Helical" evidence="6">
    <location>
        <begin position="166"/>
        <end position="185"/>
    </location>
</feature>
<keyword evidence="6" id="KW-1133">Transmembrane helix</keyword>
<name>A0A7R9QTG9_9ACAR</name>
<dbReference type="AlphaFoldDB" id="A0A7R9QTG9"/>
<dbReference type="EMBL" id="CAJPVJ010012378">
    <property type="protein sequence ID" value="CAG2174290.1"/>
    <property type="molecule type" value="Genomic_DNA"/>
</dbReference>
<keyword evidence="6" id="KW-0472">Membrane</keyword>
<evidence type="ECO:0000256" key="5">
    <source>
        <dbReference type="ARBA" id="ARBA00023180"/>
    </source>
</evidence>
<evidence type="ECO:0000256" key="3">
    <source>
        <dbReference type="ARBA" id="ARBA00022525"/>
    </source>
</evidence>
<evidence type="ECO:0000256" key="1">
    <source>
        <dbReference type="ARBA" id="ARBA00004613"/>
    </source>
</evidence>
<dbReference type="Proteomes" id="UP000728032">
    <property type="component" value="Unassembled WGS sequence"/>
</dbReference>
<feature type="transmembrane region" description="Helical" evidence="6">
    <location>
        <begin position="197"/>
        <end position="214"/>
    </location>
</feature>
<evidence type="ECO:0000313" key="8">
    <source>
        <dbReference type="Proteomes" id="UP000728032"/>
    </source>
</evidence>
<organism evidence="7">
    <name type="scientific">Oppiella nova</name>
    <dbReference type="NCBI Taxonomy" id="334625"/>
    <lineage>
        <taxon>Eukaryota</taxon>
        <taxon>Metazoa</taxon>
        <taxon>Ecdysozoa</taxon>
        <taxon>Arthropoda</taxon>
        <taxon>Chelicerata</taxon>
        <taxon>Arachnida</taxon>
        <taxon>Acari</taxon>
        <taxon>Acariformes</taxon>
        <taxon>Sarcoptiformes</taxon>
        <taxon>Oribatida</taxon>
        <taxon>Brachypylina</taxon>
        <taxon>Oppioidea</taxon>
        <taxon>Oppiidae</taxon>
        <taxon>Oppiella</taxon>
    </lineage>
</organism>
<keyword evidence="3" id="KW-0964">Secreted</keyword>
<keyword evidence="5" id="KW-0325">Glycoprotein</keyword>
<protein>
    <submittedName>
        <fullName evidence="7">Uncharacterized protein</fullName>
    </submittedName>
</protein>
<comment type="similarity">
    <text evidence="2">Belongs to the GILT family.</text>
</comment>
<keyword evidence="8" id="KW-1185">Reference proteome</keyword>
<keyword evidence="6" id="KW-0812">Transmembrane</keyword>
<dbReference type="Pfam" id="PF03227">
    <property type="entry name" value="GILT"/>
    <property type="match status" value="1"/>
</dbReference>
<dbReference type="PANTHER" id="PTHR13234">
    <property type="entry name" value="GAMMA-INTERFERON INDUCIBLE LYSOSOMAL THIOL REDUCTASE GILT"/>
    <property type="match status" value="1"/>
</dbReference>
<proteinExistence type="inferred from homology"/>
<comment type="subcellular location">
    <subcellularLocation>
        <location evidence="1">Secreted</location>
    </subcellularLocation>
</comment>
<keyword evidence="4" id="KW-0732">Signal</keyword>